<evidence type="ECO:0000313" key="3">
    <source>
        <dbReference type="EMBL" id="WPC72909.1"/>
    </source>
</evidence>
<comment type="similarity">
    <text evidence="1">Belongs to the bacterial reverse transcriptase family.</text>
</comment>
<name>A0ABZ0Q8Y7_9VIBR</name>
<dbReference type="Proteomes" id="UP001304071">
    <property type="component" value="Chromosome 1"/>
</dbReference>
<proteinExistence type="inferred from homology"/>
<dbReference type="InterPro" id="IPR051083">
    <property type="entry name" value="GrpII_Intron_Splice-Mob/Def"/>
</dbReference>
<gene>
    <name evidence="3" type="ORF">R8Z52_12315</name>
</gene>
<keyword evidence="3" id="KW-0548">Nucleotidyltransferase</keyword>
<dbReference type="CDD" id="cd01651">
    <property type="entry name" value="RT_G2_intron"/>
    <property type="match status" value="1"/>
</dbReference>
<dbReference type="Pfam" id="PF00078">
    <property type="entry name" value="RVT_1"/>
    <property type="match status" value="1"/>
</dbReference>
<evidence type="ECO:0000259" key="2">
    <source>
        <dbReference type="PROSITE" id="PS50878"/>
    </source>
</evidence>
<evidence type="ECO:0000313" key="4">
    <source>
        <dbReference type="Proteomes" id="UP001304071"/>
    </source>
</evidence>
<protein>
    <submittedName>
        <fullName evidence="3">Reverse transcriptase/maturase family protein</fullName>
    </submittedName>
</protein>
<reference evidence="3 4" key="1">
    <citation type="submission" date="2023-11" db="EMBL/GenBank/DDBJ databases">
        <title>Plant-associative lifestyle of Vibrio porteresiae and its evolutionary dynamics.</title>
        <authorList>
            <person name="Rameshkumar N."/>
            <person name="Kirti K."/>
        </authorList>
    </citation>
    <scope>NUCLEOTIDE SEQUENCE [LARGE SCALE GENOMIC DNA]</scope>
    <source>
        <strain evidence="3 4">MSSRF30</strain>
    </source>
</reference>
<organism evidence="3 4">
    <name type="scientific">Vibrio porteresiae DSM 19223</name>
    <dbReference type="NCBI Taxonomy" id="1123496"/>
    <lineage>
        <taxon>Bacteria</taxon>
        <taxon>Pseudomonadati</taxon>
        <taxon>Pseudomonadota</taxon>
        <taxon>Gammaproteobacteria</taxon>
        <taxon>Vibrionales</taxon>
        <taxon>Vibrionaceae</taxon>
        <taxon>Vibrio</taxon>
    </lineage>
</organism>
<dbReference type="GO" id="GO:0003964">
    <property type="term" value="F:RNA-directed DNA polymerase activity"/>
    <property type="evidence" value="ECO:0007669"/>
    <property type="project" value="UniProtKB-KW"/>
</dbReference>
<dbReference type="InterPro" id="IPR043502">
    <property type="entry name" value="DNA/RNA_pol_sf"/>
</dbReference>
<evidence type="ECO:0000256" key="1">
    <source>
        <dbReference type="ARBA" id="ARBA00034120"/>
    </source>
</evidence>
<keyword evidence="4" id="KW-1185">Reference proteome</keyword>
<dbReference type="InterPro" id="IPR000477">
    <property type="entry name" value="RT_dom"/>
</dbReference>
<keyword evidence="3" id="KW-0695">RNA-directed DNA polymerase</keyword>
<dbReference type="EMBL" id="CP138203">
    <property type="protein sequence ID" value="WPC72909.1"/>
    <property type="molecule type" value="Genomic_DNA"/>
</dbReference>
<feature type="domain" description="Reverse transcriptase" evidence="2">
    <location>
        <begin position="50"/>
        <end position="272"/>
    </location>
</feature>
<sequence>MFEKIVEFDNLYFAAKEAEKGKRYKSPVMKYMESVEENIINAQNHLIWGSYTPSNHRRFAVYEPKLRIISAPPFSDRVVHHAIHRVIEPVINKRFIYDSYACRKGKGTHAAADRAQSFIRIVKRNHGSVYALKADIAKYFNSINHATLKYIVGTHINCKRTLVLLEKIIDHSDTDNAGVGIPIGNLTSQLFANMYLNELDQFVKHGLREKFYVRYMDDFIIIHHDKEHLQRVRKTIEEWLSVNLQLKTNNKTQVFPISSGNGRALDFVGYRIYATHKLLRKCTQKRFKHKIKRLRKLYAQGEVELDDISPIISSYLGCAKHAQSYDFIKYVLSVPFVRSKDECSV</sequence>
<dbReference type="SUPFAM" id="SSF56672">
    <property type="entry name" value="DNA/RNA polymerases"/>
    <property type="match status" value="1"/>
</dbReference>
<accession>A0ABZ0Q8Y7</accession>
<keyword evidence="3" id="KW-0808">Transferase</keyword>
<dbReference type="PANTHER" id="PTHR34047">
    <property type="entry name" value="NUCLEAR INTRON MATURASE 1, MITOCHONDRIAL-RELATED"/>
    <property type="match status" value="1"/>
</dbReference>
<dbReference type="PROSITE" id="PS50878">
    <property type="entry name" value="RT_POL"/>
    <property type="match status" value="1"/>
</dbReference>
<dbReference type="PANTHER" id="PTHR34047:SF8">
    <property type="entry name" value="PROTEIN YKFC"/>
    <property type="match status" value="1"/>
</dbReference>
<dbReference type="RefSeq" id="WP_261892719.1">
    <property type="nucleotide sequence ID" value="NZ_AP024895.1"/>
</dbReference>